<keyword evidence="4" id="KW-0677">Repeat</keyword>
<keyword evidence="8" id="KW-0539">Nucleus</keyword>
<evidence type="ECO:0000256" key="10">
    <source>
        <dbReference type="SAM" id="MobiDB-lite"/>
    </source>
</evidence>
<name>A0ABN7SDH1_OIKDI</name>
<evidence type="ECO:0000313" key="12">
    <source>
        <dbReference type="EMBL" id="CAG5095119.1"/>
    </source>
</evidence>
<feature type="domain" description="C2H2-type" evidence="11">
    <location>
        <begin position="999"/>
        <end position="1026"/>
    </location>
</feature>
<keyword evidence="5 9" id="KW-0863">Zinc-finger</keyword>
<dbReference type="InterPro" id="IPR036236">
    <property type="entry name" value="Znf_C2H2_sf"/>
</dbReference>
<feature type="domain" description="C2H2-type" evidence="11">
    <location>
        <begin position="1027"/>
        <end position="1057"/>
    </location>
</feature>
<gene>
    <name evidence="12" type="ORF">OKIOD_LOCUS5600</name>
</gene>
<feature type="region of interest" description="Disordered" evidence="10">
    <location>
        <begin position="1074"/>
        <end position="1097"/>
    </location>
</feature>
<feature type="compositionally biased region" description="Acidic residues" evidence="10">
    <location>
        <begin position="873"/>
        <end position="894"/>
    </location>
</feature>
<dbReference type="Proteomes" id="UP001158576">
    <property type="component" value="Chromosome XSR"/>
</dbReference>
<evidence type="ECO:0000256" key="9">
    <source>
        <dbReference type="PROSITE-ProRule" id="PRU00042"/>
    </source>
</evidence>
<feature type="domain" description="C2H2-type" evidence="11">
    <location>
        <begin position="943"/>
        <end position="970"/>
    </location>
</feature>
<dbReference type="PROSITE" id="PS00028">
    <property type="entry name" value="ZINC_FINGER_C2H2_1"/>
    <property type="match status" value="3"/>
</dbReference>
<reference evidence="12 13" key="1">
    <citation type="submission" date="2021-04" db="EMBL/GenBank/DDBJ databases">
        <authorList>
            <person name="Bliznina A."/>
        </authorList>
    </citation>
    <scope>NUCLEOTIDE SEQUENCE [LARGE SCALE GENOMIC DNA]</scope>
</reference>
<keyword evidence="7" id="KW-0238">DNA-binding</keyword>
<dbReference type="Gene3D" id="3.30.160.60">
    <property type="entry name" value="Classic Zinc Finger"/>
    <property type="match status" value="4"/>
</dbReference>
<feature type="compositionally biased region" description="Basic and acidic residues" evidence="10">
    <location>
        <begin position="1088"/>
        <end position="1097"/>
    </location>
</feature>
<feature type="compositionally biased region" description="Acidic residues" evidence="10">
    <location>
        <begin position="1074"/>
        <end position="1085"/>
    </location>
</feature>
<feature type="region of interest" description="Disordered" evidence="10">
    <location>
        <begin position="871"/>
        <end position="894"/>
    </location>
</feature>
<dbReference type="PANTHER" id="PTHR45718:SF8">
    <property type="entry name" value="GLIS FAMILY ZINC FINGER 2"/>
    <property type="match status" value="1"/>
</dbReference>
<organism evidence="12 13">
    <name type="scientific">Oikopleura dioica</name>
    <name type="common">Tunicate</name>
    <dbReference type="NCBI Taxonomy" id="34765"/>
    <lineage>
        <taxon>Eukaryota</taxon>
        <taxon>Metazoa</taxon>
        <taxon>Chordata</taxon>
        <taxon>Tunicata</taxon>
        <taxon>Appendicularia</taxon>
        <taxon>Copelata</taxon>
        <taxon>Oikopleuridae</taxon>
        <taxon>Oikopleura</taxon>
    </lineage>
</organism>
<protein>
    <submittedName>
        <fullName evidence="12">Oidioi.mRNA.OKI2018_I69.XSR.g14042.t1.cds</fullName>
    </submittedName>
</protein>
<evidence type="ECO:0000256" key="5">
    <source>
        <dbReference type="ARBA" id="ARBA00022771"/>
    </source>
</evidence>
<keyword evidence="13" id="KW-1185">Reference proteome</keyword>
<dbReference type="InterPro" id="IPR013087">
    <property type="entry name" value="Znf_C2H2_type"/>
</dbReference>
<dbReference type="Pfam" id="PF23561">
    <property type="entry name" value="zf-C2H2_15"/>
    <property type="match status" value="1"/>
</dbReference>
<accession>A0ABN7SDH1</accession>
<dbReference type="EMBL" id="OU015569">
    <property type="protein sequence ID" value="CAG5095119.1"/>
    <property type="molecule type" value="Genomic_DNA"/>
</dbReference>
<evidence type="ECO:0000256" key="7">
    <source>
        <dbReference type="ARBA" id="ARBA00023125"/>
    </source>
</evidence>
<evidence type="ECO:0000256" key="8">
    <source>
        <dbReference type="ARBA" id="ARBA00023242"/>
    </source>
</evidence>
<feature type="domain" description="C2H2-type" evidence="11">
    <location>
        <begin position="971"/>
        <end position="998"/>
    </location>
</feature>
<keyword evidence="6" id="KW-0862">Zinc</keyword>
<dbReference type="SMART" id="SM00355">
    <property type="entry name" value="ZnF_C2H2"/>
    <property type="match status" value="5"/>
</dbReference>
<feature type="region of interest" description="Disordered" evidence="10">
    <location>
        <begin position="54"/>
        <end position="81"/>
    </location>
</feature>
<evidence type="ECO:0000259" key="11">
    <source>
        <dbReference type="PROSITE" id="PS50157"/>
    </source>
</evidence>
<keyword evidence="3" id="KW-0479">Metal-binding</keyword>
<dbReference type="InterPro" id="IPR056436">
    <property type="entry name" value="Znf-C2H2_ZIC1-5/GLI1-3-like"/>
</dbReference>
<comment type="subcellular location">
    <subcellularLocation>
        <location evidence="1">Nucleus</location>
    </subcellularLocation>
</comment>
<dbReference type="PROSITE" id="PS50157">
    <property type="entry name" value="ZINC_FINGER_C2H2_2"/>
    <property type="match status" value="4"/>
</dbReference>
<evidence type="ECO:0000256" key="2">
    <source>
        <dbReference type="ARBA" id="ARBA00010831"/>
    </source>
</evidence>
<dbReference type="Pfam" id="PF00096">
    <property type="entry name" value="zf-C2H2"/>
    <property type="match status" value="3"/>
</dbReference>
<evidence type="ECO:0000256" key="3">
    <source>
        <dbReference type="ARBA" id="ARBA00022723"/>
    </source>
</evidence>
<comment type="similarity">
    <text evidence="2">Belongs to the GLI C2H2-type zinc-finger protein family.</text>
</comment>
<evidence type="ECO:0000256" key="1">
    <source>
        <dbReference type="ARBA" id="ARBA00004123"/>
    </source>
</evidence>
<evidence type="ECO:0000256" key="4">
    <source>
        <dbReference type="ARBA" id="ARBA00022737"/>
    </source>
</evidence>
<evidence type="ECO:0000256" key="6">
    <source>
        <dbReference type="ARBA" id="ARBA00022833"/>
    </source>
</evidence>
<dbReference type="SUPFAM" id="SSF57667">
    <property type="entry name" value="beta-beta-alpha zinc fingers"/>
    <property type="match status" value="2"/>
</dbReference>
<proteinExistence type="inferred from homology"/>
<dbReference type="PANTHER" id="PTHR45718">
    <property type="entry name" value="TRANSCRIPTIONAL ACTIVATOR CUBITUS INTERRUPTUS"/>
    <property type="match status" value="1"/>
</dbReference>
<evidence type="ECO:0000313" key="13">
    <source>
        <dbReference type="Proteomes" id="UP001158576"/>
    </source>
</evidence>
<dbReference type="InterPro" id="IPR043359">
    <property type="entry name" value="GLI-like"/>
</dbReference>
<sequence length="1097" mass="128244">MIPQTWGWSSSDPDPFFENELKFDEDRSRKCENFLNELKKVDFECNMDKLPQSRHTKEIVPREPLANLEIESEEGKNTNQGPVRDVAVADVGRVKGKKKKHEETYDSLFMEENNLEKQAIEIRGSIIDYDWEIEKDDGAAEVQRRDPFMNPYFDESLRYWPHYKRCPQREAIRSNVESVEIKRPTASELANEEVKILVDTDRLKEKMARDHRVAKIHESQLEREAAFWKSKKASQQALKYNAWDLTEESVGPSDDSEKGSVFDPPDYESFPFEGRQAESSYFMQNPDSPESDIVNPLYRLSLHGEEPRFFNDGENRGIIYNSGEDGYFEAISFKEGDNWVGLANAHRDMVASLFHEIEKSIKQLDEELENGNKLYYQKMKCNKINKSAPIYTQAPRHHTGIKYITTLLQIASDLALGKLEVRLEITSNQSFKSFFKSLLLHGRPQNFGPFVAKKDLLEFVKATLGFLTVLLGHANVCMCDPGDPMYDEVYEKLGAQFYANVHAWFICVVTYGFRHEDKEYLEILKPRLISFVRVYEHTQYERYRARKDYNLQFYGDVVESNLNNDKPKSDVLKDIMENYSWKYPIHSLLATESHRTHGLLHVIEHLTNLGTLPVSRYIFLEWTDRVRPREHYDRMSFNEQHAHLMLTQGYRYEYHRFFPMAENHMDNTSIQQLLEFYQHSLQKLTEALPENSKELAKKSSEELVLEDIVAMKEFVDILDKYIDIFGHGIRSSLGIAHPFKKPFEPFTPADEMDDRWKMLLVRLQRGTPDVFWTTRMMFAHQFNENPIHYEIVQRGEKGDLFEYTESQKDISAVSHGMRVRVKFHTFAVRRLRPNILENYSLAEEKAKSNVLFDSAVRPDSTKIEIDLPADQYNNEEEDERNSPEEMMELESDNEELAEEDNEVRVCDWRNCGADASGLKDLVAHVNSKHVQPSANGGFVCLWKNCPRKQREFNARYKMQIHMRIHTREKPHVCGKCGKQFSRHENLKIHVRTHTGEKPFQCSFCEKKFNNSSDRFKHQRTHIHNRPYKCKIIGCEKGYTDPSSLRKHIRSVHGFHDPQSYKEFVRKQGEAVELEEPIGIDEDSSDPLDLSRKAEISN</sequence>